<dbReference type="EMBL" id="JASZZN010000003">
    <property type="protein sequence ID" value="MDM4014641.1"/>
    <property type="molecule type" value="Genomic_DNA"/>
</dbReference>
<organism evidence="1 2">
    <name type="scientific">Roseiconus lacunae</name>
    <dbReference type="NCBI Taxonomy" id="2605694"/>
    <lineage>
        <taxon>Bacteria</taxon>
        <taxon>Pseudomonadati</taxon>
        <taxon>Planctomycetota</taxon>
        <taxon>Planctomycetia</taxon>
        <taxon>Pirellulales</taxon>
        <taxon>Pirellulaceae</taxon>
        <taxon>Roseiconus</taxon>
    </lineage>
</organism>
<evidence type="ECO:0000313" key="1">
    <source>
        <dbReference type="EMBL" id="MDM4014641.1"/>
    </source>
</evidence>
<gene>
    <name evidence="1" type="ORF">QTN89_04305</name>
</gene>
<dbReference type="RefSeq" id="WP_289162325.1">
    <property type="nucleotide sequence ID" value="NZ_JASZZN010000003.1"/>
</dbReference>
<protein>
    <submittedName>
        <fullName evidence="1">Uncharacterized protein</fullName>
    </submittedName>
</protein>
<sequence>MLELGYAAAKLGWDRIVLVMNERYGGVSKLPFDLRNRRWPITYALSANQTQPAMLADDLSTRLAAMIGQSLASDYQRAEDAIAKLAPQARRLMKRLGANSALTDGGGENRSAVGRDEFYAQQLLNLGILRTTDADSNLQYQYTWTYLGRECCRRIGVAIPNEQSIPEFNQSKNVLTDLTAFDELEPADRSAHE</sequence>
<dbReference type="Proteomes" id="UP001239462">
    <property type="component" value="Unassembled WGS sequence"/>
</dbReference>
<name>A0ABT7PEJ0_9BACT</name>
<evidence type="ECO:0000313" key="2">
    <source>
        <dbReference type="Proteomes" id="UP001239462"/>
    </source>
</evidence>
<accession>A0ABT7PEJ0</accession>
<comment type="caution">
    <text evidence="1">The sequence shown here is derived from an EMBL/GenBank/DDBJ whole genome shotgun (WGS) entry which is preliminary data.</text>
</comment>
<keyword evidence="2" id="KW-1185">Reference proteome</keyword>
<reference evidence="1 2" key="1">
    <citation type="submission" date="2023-06" db="EMBL/GenBank/DDBJ databases">
        <title>Roseiconus lacunae JC819 isolated from Gulf of Mannar region, Tamil Nadu.</title>
        <authorList>
            <person name="Pk S."/>
            <person name="Ch S."/>
            <person name="Ch V.R."/>
        </authorList>
    </citation>
    <scope>NUCLEOTIDE SEQUENCE [LARGE SCALE GENOMIC DNA]</scope>
    <source>
        <strain evidence="1 2">JC819</strain>
    </source>
</reference>
<proteinExistence type="predicted"/>